<keyword evidence="3" id="KW-1185">Reference proteome</keyword>
<dbReference type="Proteomes" id="UP000192257">
    <property type="component" value="Unassembled WGS sequence"/>
</dbReference>
<reference evidence="2 3" key="1">
    <citation type="submission" date="2017-03" db="EMBL/GenBank/DDBJ databases">
        <title>An alternative strategy for trypanosome survival in the mammalian bloodstream revealed through genome and transcriptome analysis of the ubiquitous bovine parasite Trypanosoma (Megatrypanum) theileri.</title>
        <authorList>
            <person name="Kelly S."/>
            <person name="Ivens A."/>
            <person name="Mott A."/>
            <person name="O'Neill E."/>
            <person name="Emms D."/>
            <person name="Macleod O."/>
            <person name="Voorheis P."/>
            <person name="Matthews J."/>
            <person name="Matthews K."/>
            <person name="Carrington M."/>
        </authorList>
    </citation>
    <scope>NUCLEOTIDE SEQUENCE [LARGE SCALE GENOMIC DNA]</scope>
    <source>
        <strain evidence="2">Edinburgh</strain>
    </source>
</reference>
<dbReference type="GeneID" id="39982714"/>
<proteinExistence type="predicted"/>
<dbReference type="VEuPathDB" id="TriTrypDB:TM35_000052790"/>
<name>A0A1X0P4V3_9TRYP</name>
<organism evidence="2 3">
    <name type="scientific">Trypanosoma theileri</name>
    <dbReference type="NCBI Taxonomy" id="67003"/>
    <lineage>
        <taxon>Eukaryota</taxon>
        <taxon>Discoba</taxon>
        <taxon>Euglenozoa</taxon>
        <taxon>Kinetoplastea</taxon>
        <taxon>Metakinetoplastina</taxon>
        <taxon>Trypanosomatida</taxon>
        <taxon>Trypanosomatidae</taxon>
        <taxon>Trypanosoma</taxon>
    </lineage>
</organism>
<evidence type="ECO:0000313" key="2">
    <source>
        <dbReference type="EMBL" id="ORC91683.1"/>
    </source>
</evidence>
<dbReference type="EMBL" id="NBCO01000005">
    <property type="protein sequence ID" value="ORC91683.1"/>
    <property type="molecule type" value="Genomic_DNA"/>
</dbReference>
<evidence type="ECO:0000313" key="3">
    <source>
        <dbReference type="Proteomes" id="UP000192257"/>
    </source>
</evidence>
<dbReference type="Gene3D" id="3.15.10.10">
    <property type="entry name" value="Bactericidal permeability-increasing protein, domain 1"/>
    <property type="match status" value="1"/>
</dbReference>
<accession>A0A1X0P4V3</accession>
<comment type="caution">
    <text evidence="2">The sequence shown here is derived from an EMBL/GenBank/DDBJ whole genome shotgun (WGS) entry which is preliminary data.</text>
</comment>
<dbReference type="RefSeq" id="XP_028885749.1">
    <property type="nucleotide sequence ID" value="XM_029022934.1"/>
</dbReference>
<feature type="region of interest" description="Disordered" evidence="1">
    <location>
        <begin position="143"/>
        <end position="167"/>
    </location>
</feature>
<dbReference type="AlphaFoldDB" id="A0A1X0P4V3"/>
<gene>
    <name evidence="2" type="ORF">TM35_000052790</name>
</gene>
<feature type="compositionally biased region" description="Basic and acidic residues" evidence="1">
    <location>
        <begin position="150"/>
        <end position="167"/>
    </location>
</feature>
<sequence length="489" mass="53649">MATSRTDSSTAVMLLLRALYPHVSRDSLAAAVRETGAGGVEAAVRAVNAHVNPNSSVLAHVRLAAAAGAEGSPRPPPQQQQQLEQERAALLEEKPFGNTALTDEYCSAVGVFAVDTTAWDAHFLNGATLPDLIGGHPLVLPEERGEEQEDQRQQREQDKKQKEMRCKKGTDMQTPIVCWAPTLEALGEAETSGLPKRMNSNDNVAPFVRPLERDIMICGNRHSDQASGSNMEKGMLEMTVTDDSISANTRTSTVALNKVSNRPLLSPLQYSLLAIEELNDAINKLDSWKSVFSYHESCYVVKDIADHNPAVVSLMPEITSNIIAALQEGLRGVKFFNHVEGIHVPICGGYLVNCGDLSIEEINFGRSYGKFESEGKRLSFRLKVKRLAFTPLSVSYRKVKSKSEVMKKAVCNVVISDMKVKTNVELYLYTSGRLVVRCSDVSVSIGSLYIDCSAKLLKIIGFFLRPLIVWKLEHAITTFLRDTITIGAA</sequence>
<dbReference type="OrthoDB" id="244830at2759"/>
<evidence type="ECO:0000256" key="1">
    <source>
        <dbReference type="SAM" id="MobiDB-lite"/>
    </source>
</evidence>
<protein>
    <submittedName>
        <fullName evidence="2">Uncharacterized protein</fullName>
    </submittedName>
</protein>